<evidence type="ECO:0000256" key="9">
    <source>
        <dbReference type="ARBA" id="ARBA00023150"/>
    </source>
</evidence>
<dbReference type="Gene3D" id="2.170.190.11">
    <property type="entry name" value="Molybdopterin biosynthesis moea protein, domain 3"/>
    <property type="match status" value="1"/>
</dbReference>
<dbReference type="CDD" id="cd00887">
    <property type="entry name" value="MoeA"/>
    <property type="match status" value="1"/>
</dbReference>
<comment type="caution">
    <text evidence="13">The sequence shown here is derived from an EMBL/GenBank/DDBJ whole genome shotgun (WGS) entry which is preliminary data.</text>
</comment>
<evidence type="ECO:0000256" key="5">
    <source>
        <dbReference type="ARBA" id="ARBA00022505"/>
    </source>
</evidence>
<dbReference type="InterPro" id="IPR005110">
    <property type="entry name" value="MoeA_linker/N"/>
</dbReference>
<dbReference type="Pfam" id="PF03453">
    <property type="entry name" value="MoeA_N"/>
    <property type="match status" value="1"/>
</dbReference>
<dbReference type="InterPro" id="IPR036688">
    <property type="entry name" value="MoeA_C_domain_IV_sf"/>
</dbReference>
<evidence type="ECO:0000313" key="13">
    <source>
        <dbReference type="EMBL" id="NKE72561.1"/>
    </source>
</evidence>
<comment type="catalytic activity">
    <reaction evidence="10">
        <text>adenylyl-molybdopterin + molybdate = Mo-molybdopterin + AMP + H(+)</text>
        <dbReference type="Rhea" id="RHEA:35047"/>
        <dbReference type="ChEBI" id="CHEBI:15378"/>
        <dbReference type="ChEBI" id="CHEBI:36264"/>
        <dbReference type="ChEBI" id="CHEBI:62727"/>
        <dbReference type="ChEBI" id="CHEBI:71302"/>
        <dbReference type="ChEBI" id="CHEBI:456215"/>
        <dbReference type="EC" id="2.10.1.1"/>
    </reaction>
</comment>
<gene>
    <name evidence="13" type="ORF">MNODULE_17555</name>
</gene>
<keyword evidence="5 11" id="KW-0500">Molybdenum</keyword>
<dbReference type="PANTHER" id="PTHR10192:SF5">
    <property type="entry name" value="GEPHYRIN"/>
    <property type="match status" value="1"/>
</dbReference>
<dbReference type="SUPFAM" id="SSF63882">
    <property type="entry name" value="MoeA N-terminal region -like"/>
    <property type="match status" value="1"/>
</dbReference>
<keyword evidence="8 11" id="KW-0460">Magnesium</keyword>
<evidence type="ECO:0000256" key="7">
    <source>
        <dbReference type="ARBA" id="ARBA00022723"/>
    </source>
</evidence>
<dbReference type="SUPFAM" id="SSF53218">
    <property type="entry name" value="Molybdenum cofactor biosynthesis proteins"/>
    <property type="match status" value="1"/>
</dbReference>
<comment type="similarity">
    <text evidence="4 11">Belongs to the MoeA family.</text>
</comment>
<evidence type="ECO:0000256" key="3">
    <source>
        <dbReference type="ARBA" id="ARBA00005046"/>
    </source>
</evidence>
<evidence type="ECO:0000256" key="10">
    <source>
        <dbReference type="ARBA" id="ARBA00047317"/>
    </source>
</evidence>
<dbReference type="GO" id="GO:0046872">
    <property type="term" value="F:metal ion binding"/>
    <property type="evidence" value="ECO:0007669"/>
    <property type="project" value="UniProtKB-UniRule"/>
</dbReference>
<dbReference type="PANTHER" id="PTHR10192">
    <property type="entry name" value="MOLYBDOPTERIN BIOSYNTHESIS PROTEIN"/>
    <property type="match status" value="1"/>
</dbReference>
<sequence>MISVEEARKIILAEIRRMGTERVLLSNTLGRVLSEDLLSALDHPPWDTSAMDGYAVRWNDTAGASRTNPRILKIIEEIPAGTLPQKKIEPGEASKIMTGAPVPEGAEAIVKVEETERHGDQVKIFEAADDGDFIRKKGEAIRTGDLILRKGIRIRPADIAMMASIGRSVVPVYQQPRVAILSTGDELAEIDEPRGPNKILNSNGYGVAAQVIEAGGLPINLGIAKDTREDLDKKLRGGLHADFLIASGGVSMGDYDFVQEVLMELGAEMKFWKVAMKPGQPLAFGVIGGKPAFGLPGNPVSAMVSFEQFVRPALLMAGGRTEVFRPIIQATLEEEVRKHPGRRHFMRAIVSVQNGEYRVRTTGDQDSHILMSLVKANALMILPEAGNIHKAGEKVAVQLLSDVAVAGNELSGLI</sequence>
<proteinExistence type="inferred from homology"/>
<protein>
    <recommendedName>
        <fullName evidence="11">Molybdopterin molybdenumtransferase</fullName>
        <ecNumber evidence="11">2.10.1.1</ecNumber>
    </recommendedName>
</protein>
<evidence type="ECO:0000256" key="8">
    <source>
        <dbReference type="ARBA" id="ARBA00022842"/>
    </source>
</evidence>
<dbReference type="Gene3D" id="3.40.980.10">
    <property type="entry name" value="MoaB/Mog-like domain"/>
    <property type="match status" value="1"/>
</dbReference>
<reference evidence="13 14" key="1">
    <citation type="journal article" date="2020" name="Nature">
        <title>Bacterial chemolithoautotrophy via manganese oxidation.</title>
        <authorList>
            <person name="Yu H."/>
            <person name="Leadbetter J.R."/>
        </authorList>
    </citation>
    <scope>NUCLEOTIDE SEQUENCE [LARGE SCALE GENOMIC DNA]</scope>
    <source>
        <strain evidence="13 14">Mn-1</strain>
    </source>
</reference>
<accession>A0A7X6ICH8</accession>
<dbReference type="Pfam" id="PF00994">
    <property type="entry name" value="MoCF_biosynth"/>
    <property type="match status" value="1"/>
</dbReference>
<dbReference type="InterPro" id="IPR001453">
    <property type="entry name" value="MoaB/Mog_dom"/>
</dbReference>
<evidence type="ECO:0000256" key="2">
    <source>
        <dbReference type="ARBA" id="ARBA00002901"/>
    </source>
</evidence>
<evidence type="ECO:0000256" key="6">
    <source>
        <dbReference type="ARBA" id="ARBA00022679"/>
    </source>
</evidence>
<dbReference type="InterPro" id="IPR036135">
    <property type="entry name" value="MoeA_linker/N_sf"/>
</dbReference>
<dbReference type="UniPathway" id="UPA00344"/>
<dbReference type="NCBIfam" id="TIGR00177">
    <property type="entry name" value="molyb_syn"/>
    <property type="match status" value="1"/>
</dbReference>
<dbReference type="InterPro" id="IPR005111">
    <property type="entry name" value="MoeA_C_domain_IV"/>
</dbReference>
<evidence type="ECO:0000256" key="4">
    <source>
        <dbReference type="ARBA" id="ARBA00010763"/>
    </source>
</evidence>
<dbReference type="Pfam" id="PF03454">
    <property type="entry name" value="MoeA_C"/>
    <property type="match status" value="1"/>
</dbReference>
<dbReference type="GO" id="GO:0005829">
    <property type="term" value="C:cytosol"/>
    <property type="evidence" value="ECO:0007669"/>
    <property type="project" value="TreeGrafter"/>
</dbReference>
<keyword evidence="7 11" id="KW-0479">Metal-binding</keyword>
<dbReference type="Proteomes" id="UP000534783">
    <property type="component" value="Unassembled WGS sequence"/>
</dbReference>
<dbReference type="GO" id="GO:0061599">
    <property type="term" value="F:molybdopterin molybdotransferase activity"/>
    <property type="evidence" value="ECO:0007669"/>
    <property type="project" value="UniProtKB-UniRule"/>
</dbReference>
<dbReference type="RefSeq" id="WP_168062324.1">
    <property type="nucleotide sequence ID" value="NZ_VTOW01000003.1"/>
</dbReference>
<comment type="function">
    <text evidence="2 11">Catalyzes the insertion of molybdate into adenylated molybdopterin with the concomitant release of AMP.</text>
</comment>
<keyword evidence="9 11" id="KW-0501">Molybdenum cofactor biosynthesis</keyword>
<keyword evidence="14" id="KW-1185">Reference proteome</keyword>
<dbReference type="InterPro" id="IPR036425">
    <property type="entry name" value="MoaB/Mog-like_dom_sf"/>
</dbReference>
<evidence type="ECO:0000256" key="1">
    <source>
        <dbReference type="ARBA" id="ARBA00001946"/>
    </source>
</evidence>
<evidence type="ECO:0000259" key="12">
    <source>
        <dbReference type="SMART" id="SM00852"/>
    </source>
</evidence>
<evidence type="ECO:0000256" key="11">
    <source>
        <dbReference type="RuleBase" id="RU365090"/>
    </source>
</evidence>
<organism evidence="13 14">
    <name type="scientific">Candidatus Manganitrophus noduliformans</name>
    <dbReference type="NCBI Taxonomy" id="2606439"/>
    <lineage>
        <taxon>Bacteria</taxon>
        <taxon>Pseudomonadati</taxon>
        <taxon>Nitrospirota</taxon>
        <taxon>Nitrospiria</taxon>
        <taxon>Candidatus Troglogloeales</taxon>
        <taxon>Candidatus Manganitrophaceae</taxon>
        <taxon>Candidatus Manganitrophus</taxon>
    </lineage>
</organism>
<dbReference type="FunFam" id="3.40.980.10:FF:000004">
    <property type="entry name" value="Molybdopterin molybdenumtransferase"/>
    <property type="match status" value="1"/>
</dbReference>
<name>A0A7X6ICH8_9BACT</name>
<dbReference type="SUPFAM" id="SSF63867">
    <property type="entry name" value="MoeA C-terminal domain-like"/>
    <property type="match status" value="1"/>
</dbReference>
<dbReference type="AlphaFoldDB" id="A0A7X6ICH8"/>
<dbReference type="Gene3D" id="3.90.105.10">
    <property type="entry name" value="Molybdopterin biosynthesis moea protein, domain 2"/>
    <property type="match status" value="1"/>
</dbReference>
<feature type="domain" description="MoaB/Mog" evidence="12">
    <location>
        <begin position="179"/>
        <end position="316"/>
    </location>
</feature>
<dbReference type="GO" id="GO:0006777">
    <property type="term" value="P:Mo-molybdopterin cofactor biosynthetic process"/>
    <property type="evidence" value="ECO:0007669"/>
    <property type="project" value="UniProtKB-UniRule"/>
</dbReference>
<dbReference type="FunFam" id="2.170.190.11:FF:000001">
    <property type="entry name" value="Molybdopterin molybdenumtransferase"/>
    <property type="match status" value="1"/>
</dbReference>
<dbReference type="EMBL" id="VTOW01000003">
    <property type="protein sequence ID" value="NKE72561.1"/>
    <property type="molecule type" value="Genomic_DNA"/>
</dbReference>
<dbReference type="InterPro" id="IPR038987">
    <property type="entry name" value="MoeA-like"/>
</dbReference>
<keyword evidence="6 11" id="KW-0808">Transferase</keyword>
<comment type="pathway">
    <text evidence="3 11">Cofactor biosynthesis; molybdopterin biosynthesis.</text>
</comment>
<dbReference type="Gene3D" id="2.40.340.10">
    <property type="entry name" value="MoeA, C-terminal, domain IV"/>
    <property type="match status" value="1"/>
</dbReference>
<dbReference type="EC" id="2.10.1.1" evidence="11"/>
<comment type="cofactor">
    <cofactor evidence="1 11">
        <name>Mg(2+)</name>
        <dbReference type="ChEBI" id="CHEBI:18420"/>
    </cofactor>
</comment>
<evidence type="ECO:0000313" key="14">
    <source>
        <dbReference type="Proteomes" id="UP000534783"/>
    </source>
</evidence>
<dbReference type="NCBIfam" id="NF045515">
    <property type="entry name" value="Glp_gephyrin"/>
    <property type="match status" value="1"/>
</dbReference>
<dbReference type="SMART" id="SM00852">
    <property type="entry name" value="MoCF_biosynth"/>
    <property type="match status" value="1"/>
</dbReference>